<dbReference type="RefSeq" id="WP_091890558.1">
    <property type="nucleotide sequence ID" value="NZ_CP028844.1"/>
</dbReference>
<keyword evidence="3" id="KW-1185">Reference proteome</keyword>
<evidence type="ECO:0000313" key="3">
    <source>
        <dbReference type="Proteomes" id="UP000244755"/>
    </source>
</evidence>
<evidence type="ECO:0000313" key="2">
    <source>
        <dbReference type="EMBL" id="AWB25233.1"/>
    </source>
</evidence>
<reference evidence="2 3" key="1">
    <citation type="submission" date="2018-04" db="EMBL/GenBank/DDBJ databases">
        <title>Methylobacterium sp. PR1016A genome.</title>
        <authorList>
            <person name="Park W."/>
        </authorList>
    </citation>
    <scope>NUCLEOTIDE SEQUENCE [LARGE SCALE GENOMIC DNA]</scope>
    <source>
        <strain evidence="2 3">PR1016A</strain>
    </source>
</reference>
<dbReference type="EMBL" id="CP028844">
    <property type="protein sequence ID" value="AWB25233.1"/>
    <property type="molecule type" value="Genomic_DNA"/>
</dbReference>
<dbReference type="AlphaFoldDB" id="A0A2R4WUL3"/>
<evidence type="ECO:0000259" key="1">
    <source>
        <dbReference type="SMART" id="SM00953"/>
    </source>
</evidence>
<dbReference type="Proteomes" id="UP000244755">
    <property type="component" value="Chromosome 2"/>
</dbReference>
<dbReference type="KEGG" id="mee:DA075_30315"/>
<gene>
    <name evidence="2" type="ORF">DA075_30315</name>
</gene>
<name>A0A2R4WUL3_9HYPH</name>
<sequence length="174" mass="19111">MIITRFPAERIFYRYLTPRWSYLPLSGAGAATGGGRFNRPGIEALYLSTEPETAYAELKQGASIAPPATLAAYKVRADEIVDFSGDFDPATWSPDWASWNADWKHIARIERRIPPSWILADGVIAAGRRGLLFPSTRRPGGTNLVLFSANLTGGDALTVHDPHGDLPVDQSSWR</sequence>
<dbReference type="OrthoDB" id="648213at2"/>
<dbReference type="SMART" id="SM00953">
    <property type="entry name" value="RES"/>
    <property type="match status" value="1"/>
</dbReference>
<protein>
    <submittedName>
        <fullName evidence="2">RES domain-containing protein</fullName>
    </submittedName>
</protein>
<dbReference type="Pfam" id="PF08808">
    <property type="entry name" value="RES"/>
    <property type="match status" value="1"/>
</dbReference>
<accession>A0A2R4WUL3</accession>
<organism evidence="2 3">
    <name type="scientific">Methylobacterium currus</name>
    <dbReference type="NCBI Taxonomy" id="2051553"/>
    <lineage>
        <taxon>Bacteria</taxon>
        <taxon>Pseudomonadati</taxon>
        <taxon>Pseudomonadota</taxon>
        <taxon>Alphaproteobacteria</taxon>
        <taxon>Hyphomicrobiales</taxon>
        <taxon>Methylobacteriaceae</taxon>
        <taxon>Methylobacterium</taxon>
    </lineage>
</organism>
<proteinExistence type="predicted"/>
<feature type="domain" description="RES" evidence="1">
    <location>
        <begin position="24"/>
        <end position="160"/>
    </location>
</feature>
<dbReference type="InterPro" id="IPR014914">
    <property type="entry name" value="RES_dom"/>
</dbReference>